<dbReference type="Proteomes" id="UP000192790">
    <property type="component" value="Unassembled WGS sequence"/>
</dbReference>
<dbReference type="OrthoDB" id="9801625at2"/>
<name>A0A1W2CCF1_9FIRM</name>
<evidence type="ECO:0000313" key="3">
    <source>
        <dbReference type="Proteomes" id="UP000192790"/>
    </source>
</evidence>
<dbReference type="InterPro" id="IPR029069">
    <property type="entry name" value="HotDog_dom_sf"/>
</dbReference>
<dbReference type="STRING" id="1122930.SAMN02745168_2742"/>
<accession>A0A1W2CCF1</accession>
<dbReference type="Pfam" id="PF01575">
    <property type="entry name" value="MaoC_dehydratas"/>
    <property type="match status" value="1"/>
</dbReference>
<dbReference type="PANTHER" id="PTHR43664:SF1">
    <property type="entry name" value="BETA-METHYLMALYL-COA DEHYDRATASE"/>
    <property type="match status" value="1"/>
</dbReference>
<keyword evidence="3" id="KW-1185">Reference proteome</keyword>
<gene>
    <name evidence="2" type="ORF">SAMN02745168_2742</name>
</gene>
<dbReference type="RefSeq" id="WP_084235402.1">
    <property type="nucleotide sequence ID" value="NZ_FWXW01000009.1"/>
</dbReference>
<evidence type="ECO:0000313" key="2">
    <source>
        <dbReference type="EMBL" id="SMC82756.1"/>
    </source>
</evidence>
<dbReference type="Gene3D" id="3.10.129.10">
    <property type="entry name" value="Hotdog Thioesterase"/>
    <property type="match status" value="1"/>
</dbReference>
<dbReference type="InterPro" id="IPR052342">
    <property type="entry name" value="MCH/BMMD"/>
</dbReference>
<organism evidence="2 3">
    <name type="scientific">Papillibacter cinnamivorans DSM 12816</name>
    <dbReference type="NCBI Taxonomy" id="1122930"/>
    <lineage>
        <taxon>Bacteria</taxon>
        <taxon>Bacillati</taxon>
        <taxon>Bacillota</taxon>
        <taxon>Clostridia</taxon>
        <taxon>Eubacteriales</taxon>
        <taxon>Oscillospiraceae</taxon>
        <taxon>Papillibacter</taxon>
    </lineage>
</organism>
<dbReference type="EMBL" id="FWXW01000009">
    <property type="protein sequence ID" value="SMC82756.1"/>
    <property type="molecule type" value="Genomic_DNA"/>
</dbReference>
<reference evidence="2 3" key="1">
    <citation type="submission" date="2017-04" db="EMBL/GenBank/DDBJ databases">
        <authorList>
            <person name="Afonso C.L."/>
            <person name="Miller P.J."/>
            <person name="Scott M.A."/>
            <person name="Spackman E."/>
            <person name="Goraichik I."/>
            <person name="Dimitrov K.M."/>
            <person name="Suarez D.L."/>
            <person name="Swayne D.E."/>
        </authorList>
    </citation>
    <scope>NUCLEOTIDE SEQUENCE [LARGE SCALE GENOMIC DNA]</scope>
    <source>
        <strain evidence="2 3">DSM 12816</strain>
    </source>
</reference>
<dbReference type="SUPFAM" id="SSF54637">
    <property type="entry name" value="Thioesterase/thiol ester dehydrase-isomerase"/>
    <property type="match status" value="1"/>
</dbReference>
<proteinExistence type="predicted"/>
<dbReference type="PANTHER" id="PTHR43664">
    <property type="entry name" value="MONOAMINE OXIDASE-RELATED"/>
    <property type="match status" value="1"/>
</dbReference>
<protein>
    <submittedName>
        <fullName evidence="2">Acyl dehydratase</fullName>
    </submittedName>
</protein>
<dbReference type="AlphaFoldDB" id="A0A1W2CCF1"/>
<sequence>MTEYKATGKYYEDFKVGDEFCTVSRTITEADIVNFAGVSGDFIQLHTSEEYAKGTVHKGRIAHGLLSLAISTGEVSQSGLFDGTILAYLNTSVDFKSVVRIGDTIRTIIKVVELRETKKPGVAVMKTAGQVYNQNDIVVLEHTDTVMIMCRPTK</sequence>
<feature type="domain" description="MaoC-like" evidence="1">
    <location>
        <begin position="17"/>
        <end position="120"/>
    </location>
</feature>
<evidence type="ECO:0000259" key="1">
    <source>
        <dbReference type="Pfam" id="PF01575"/>
    </source>
</evidence>
<dbReference type="InterPro" id="IPR002539">
    <property type="entry name" value="MaoC-like_dom"/>
</dbReference>